<dbReference type="CDD" id="cd00337">
    <property type="entry name" value="Ribosomal_uL14"/>
    <property type="match status" value="1"/>
</dbReference>
<dbReference type="InterPro" id="IPR036853">
    <property type="entry name" value="Ribosomal_uL14_sf"/>
</dbReference>
<evidence type="ECO:0000256" key="7">
    <source>
        <dbReference type="ARBA" id="ARBA00022737"/>
    </source>
</evidence>
<evidence type="ECO:0000256" key="10">
    <source>
        <dbReference type="ARBA" id="ARBA00023054"/>
    </source>
</evidence>
<dbReference type="Gene3D" id="2.170.270.10">
    <property type="entry name" value="SET domain"/>
    <property type="match status" value="1"/>
</dbReference>
<accession>A0ABQ7MNP4</accession>
<gene>
    <name evidence="20" type="primary">A05p053390.1_BraROA</name>
    <name evidence="20" type="ORF">IGI04_021030</name>
</gene>
<dbReference type="PANTHER" id="PTHR46450:SF17">
    <property type="entry name" value="SET DOMAIN-CONTAINING PROTEIN"/>
    <property type="match status" value="1"/>
</dbReference>
<keyword evidence="7" id="KW-0677">Repeat</keyword>
<feature type="region of interest" description="Disordered" evidence="14">
    <location>
        <begin position="1253"/>
        <end position="1272"/>
    </location>
</feature>
<evidence type="ECO:0000256" key="8">
    <source>
        <dbReference type="ARBA" id="ARBA00022980"/>
    </source>
</evidence>
<keyword evidence="6" id="KW-0732">Signal</keyword>
<dbReference type="Pfam" id="PF00856">
    <property type="entry name" value="SET"/>
    <property type="match status" value="1"/>
</dbReference>
<evidence type="ECO:0000313" key="20">
    <source>
        <dbReference type="EMBL" id="KAG5399216.1"/>
    </source>
</evidence>
<dbReference type="PROSITE" id="PS00049">
    <property type="entry name" value="RIBOSOMAL_L14"/>
    <property type="match status" value="1"/>
</dbReference>
<feature type="compositionally biased region" description="Polar residues" evidence="14">
    <location>
        <begin position="1414"/>
        <end position="1457"/>
    </location>
</feature>
<dbReference type="InterPro" id="IPR000218">
    <property type="entry name" value="Ribosomal_uL14"/>
</dbReference>
<dbReference type="NCBIfam" id="NF006344">
    <property type="entry name" value="PRK08571.1"/>
    <property type="match status" value="1"/>
</dbReference>
<dbReference type="InterPro" id="IPR038408">
    <property type="entry name" value="GNK2_sf"/>
</dbReference>
<evidence type="ECO:0000259" key="19">
    <source>
        <dbReference type="PROSITE" id="PS51473"/>
    </source>
</evidence>
<keyword evidence="5" id="KW-0158">Chromosome</keyword>
<dbReference type="PANTHER" id="PTHR46450">
    <property type="entry name" value="INACTIVE HISTONE-LYSINE N-METHYLTRANSFERASE SUVR1-RELATED"/>
    <property type="match status" value="1"/>
</dbReference>
<feature type="region of interest" description="Disordered" evidence="14">
    <location>
        <begin position="1407"/>
        <end position="1469"/>
    </location>
</feature>
<dbReference type="CDD" id="cd10538">
    <property type="entry name" value="SET_SETDB-like"/>
    <property type="match status" value="1"/>
</dbReference>
<feature type="domain" description="HTH myb-type" evidence="18">
    <location>
        <begin position="1269"/>
        <end position="1329"/>
    </location>
</feature>
<dbReference type="InterPro" id="IPR002902">
    <property type="entry name" value="GNK2"/>
</dbReference>
<evidence type="ECO:0000256" key="15">
    <source>
        <dbReference type="SAM" id="Phobius"/>
    </source>
</evidence>
<dbReference type="HAMAP" id="MF_01367">
    <property type="entry name" value="Ribosomal_uL14"/>
    <property type="match status" value="1"/>
</dbReference>
<comment type="similarity">
    <text evidence="4">Belongs to the universal ribosomal protein uL14 family.</text>
</comment>
<dbReference type="Pfam" id="PF14379">
    <property type="entry name" value="Myb_CC_LHEQLE"/>
    <property type="match status" value="1"/>
</dbReference>
<dbReference type="Pfam" id="PF01657">
    <property type="entry name" value="Stress-antifung"/>
    <property type="match status" value="2"/>
</dbReference>
<comment type="caution">
    <text evidence="20">The sequence shown here is derived from an EMBL/GenBank/DDBJ whole genome shotgun (WGS) entry which is preliminary data.</text>
</comment>
<dbReference type="InterPro" id="IPR017930">
    <property type="entry name" value="Myb_dom"/>
</dbReference>
<keyword evidence="15" id="KW-0812">Transmembrane</keyword>
<dbReference type="SMART" id="SM01374">
    <property type="entry name" value="Ribosomal_L14"/>
    <property type="match status" value="1"/>
</dbReference>
<feature type="domain" description="SET" evidence="16">
    <location>
        <begin position="724"/>
        <end position="852"/>
    </location>
</feature>
<protein>
    <recommendedName>
        <fullName evidence="22">HTH myb-type domain-containing protein</fullName>
    </recommendedName>
</protein>
<dbReference type="PROSITE" id="PS50280">
    <property type="entry name" value="SET"/>
    <property type="match status" value="1"/>
</dbReference>
<keyword evidence="13" id="KW-0687">Ribonucleoprotein</keyword>
<keyword evidence="21" id="KW-1185">Reference proteome</keyword>
<evidence type="ECO:0000256" key="14">
    <source>
        <dbReference type="SAM" id="MobiDB-lite"/>
    </source>
</evidence>
<evidence type="ECO:0000256" key="3">
    <source>
        <dbReference type="ARBA" id="ARBA00006783"/>
    </source>
</evidence>
<dbReference type="CDD" id="cd23509">
    <property type="entry name" value="Gnk2-like"/>
    <property type="match status" value="2"/>
</dbReference>
<keyword evidence="15" id="KW-0472">Membrane</keyword>
<dbReference type="Pfam" id="PF10440">
    <property type="entry name" value="WIYLD"/>
    <property type="match status" value="1"/>
</dbReference>
<feature type="region of interest" description="Disordered" evidence="14">
    <location>
        <begin position="487"/>
        <end position="559"/>
    </location>
</feature>
<reference evidence="20 21" key="1">
    <citation type="submission" date="2021-03" db="EMBL/GenBank/DDBJ databases">
        <authorList>
            <person name="King G.J."/>
            <person name="Bancroft I."/>
            <person name="Baten A."/>
            <person name="Bloomfield J."/>
            <person name="Borpatragohain P."/>
            <person name="He Z."/>
            <person name="Irish N."/>
            <person name="Irwin J."/>
            <person name="Liu K."/>
            <person name="Mauleon R.P."/>
            <person name="Moore J."/>
            <person name="Morris R."/>
            <person name="Ostergaard L."/>
            <person name="Wang B."/>
            <person name="Wells R."/>
        </authorList>
    </citation>
    <scope>NUCLEOTIDE SEQUENCE [LARGE SCALE GENOMIC DNA]</scope>
    <source>
        <strain evidence="20">R-o-18</strain>
        <tissue evidence="20">Leaf</tissue>
    </source>
</reference>
<dbReference type="Pfam" id="PF00249">
    <property type="entry name" value="Myb_DNA-binding"/>
    <property type="match status" value="1"/>
</dbReference>
<dbReference type="SUPFAM" id="SSF46689">
    <property type="entry name" value="Homeodomain-like"/>
    <property type="match status" value="1"/>
</dbReference>
<keyword evidence="12" id="KW-0539">Nucleus</keyword>
<feature type="transmembrane region" description="Helical" evidence="15">
    <location>
        <begin position="336"/>
        <end position="356"/>
    </location>
</feature>
<dbReference type="NCBIfam" id="TIGR01557">
    <property type="entry name" value="myb_SHAQKYF"/>
    <property type="match status" value="1"/>
</dbReference>
<dbReference type="InterPro" id="IPR001214">
    <property type="entry name" value="SET_dom"/>
</dbReference>
<dbReference type="Proteomes" id="UP000823674">
    <property type="component" value="Chromosome A05"/>
</dbReference>
<keyword evidence="11" id="KW-0804">Transcription</keyword>
<evidence type="ECO:0000256" key="12">
    <source>
        <dbReference type="ARBA" id="ARBA00023242"/>
    </source>
</evidence>
<evidence type="ECO:0000259" key="17">
    <source>
        <dbReference type="PROSITE" id="PS50867"/>
    </source>
</evidence>
<dbReference type="InterPro" id="IPR001005">
    <property type="entry name" value="SANT/Myb"/>
</dbReference>
<keyword evidence="15" id="KW-1133">Transmembrane helix</keyword>
<evidence type="ECO:0008006" key="22">
    <source>
        <dbReference type="Google" id="ProtNLM"/>
    </source>
</evidence>
<dbReference type="PROSITE" id="PS51580">
    <property type="entry name" value="SAM_MT43_3"/>
    <property type="match status" value="1"/>
</dbReference>
<evidence type="ECO:0000256" key="1">
    <source>
        <dbReference type="ARBA" id="ARBA00004123"/>
    </source>
</evidence>
<dbReference type="InterPro" id="IPR019972">
    <property type="entry name" value="Ribosomal_uL14_CS"/>
</dbReference>
<feature type="region of interest" description="Disordered" evidence="14">
    <location>
        <begin position="1149"/>
        <end position="1176"/>
    </location>
</feature>
<evidence type="ECO:0000256" key="9">
    <source>
        <dbReference type="ARBA" id="ARBA00023015"/>
    </source>
</evidence>
<dbReference type="InterPro" id="IPR025756">
    <property type="entry name" value="Myb_CC_LHEQLE"/>
</dbReference>
<dbReference type="InterPro" id="IPR007728">
    <property type="entry name" value="Pre-SET_dom"/>
</dbReference>
<dbReference type="PROSITE" id="PS51294">
    <property type="entry name" value="HTH_MYB"/>
    <property type="match status" value="1"/>
</dbReference>
<dbReference type="InterPro" id="IPR018848">
    <property type="entry name" value="WIYLD_domain"/>
</dbReference>
<feature type="domain" description="Pre-SET" evidence="17">
    <location>
        <begin position="623"/>
        <end position="721"/>
    </location>
</feature>
<dbReference type="SUPFAM" id="SSF50193">
    <property type="entry name" value="Ribosomal protein L14"/>
    <property type="match status" value="1"/>
</dbReference>
<evidence type="ECO:0000256" key="6">
    <source>
        <dbReference type="ARBA" id="ARBA00022729"/>
    </source>
</evidence>
<dbReference type="InterPro" id="IPR046341">
    <property type="entry name" value="SET_dom_sf"/>
</dbReference>
<comment type="similarity">
    <text evidence="3">Belongs to the MYB-CC family.</text>
</comment>
<dbReference type="Pfam" id="PF05033">
    <property type="entry name" value="Pre-SET"/>
    <property type="match status" value="1"/>
</dbReference>
<dbReference type="PROSITE" id="PS50867">
    <property type="entry name" value="PRE_SET"/>
    <property type="match status" value="1"/>
</dbReference>
<dbReference type="PROSITE" id="PS51473">
    <property type="entry name" value="GNK2"/>
    <property type="match status" value="2"/>
</dbReference>
<evidence type="ECO:0000256" key="2">
    <source>
        <dbReference type="ARBA" id="ARBA00004286"/>
    </source>
</evidence>
<keyword evidence="8" id="KW-0689">Ribosomal protein</keyword>
<sequence length="1469" mass="164275">MVVYLISPIARTLALIFISLPSLINTSQLDYDTLVFSQCDSSDTNILQKVTTKDPSYSNPNLLLRAQALYSFLSKLESESSRAKFFNTLVGNEQHAVSGWFQCREDYPSEICHRCVRELRDISSRLCGNATSARVHLRGCHMVYEIEHVDTPTSRKYYIVYLITLFDVKTEGLNDLFKCEFARKWTFTIFFQHYLLVAFVFGEANHHNYKLLETPERGLIHKICDGATAETLVGFEEMRTVALTAAETGVVDGHGFYEESYKLLHVVAQCDGHVEACDCGECVSAAAAAAAEECPWSTASQIYLEGCYVGYTYNPHEYPGDSYHEEGGKTSTGKSLAIVVGGVAALVFVAIFFLFLKSLRRKGDEGLHRRDVGKILLMDTDTRGHDQNIKEKPCTCTRSRKYKGNKDKGFLGNTTKTRSDLDMQPLLLTDERVRKACETTRELKIPDEKTLSVLKKLLQENGENWTLIKLDNYTALIDAIYSLDDEQEEEEEDKKKNETLSNANRGKHVFDSAPSGALKKQGKNVVVGTDSPATLKRKYETRSAASGSSTEEAQKHPSNGVVRNKKYKTIIRDITKGSESVEISLVDEVGTEHVPKFTYIPHNIVYQSAYVHVSLARISDDDCCVSCKGDCLLADFPCACARETGGEYAYSKDGLLKEEFLDTCLKMKKAPDSFSKFYCQDCPLERDDGKCEGHLIRKFIKECWRKCGCDMMCGNRVVQRGIRCQLQVYFTQEGKGWGIRTLQDLPKGTFVCEYIGEILTNTELYDRNIRSTSERHTYPVTLDADWGSEKDLKDEEALCLDATVCGNVARCEDANLIDIPVQIETPDRHYYHIAFFTIRDVKAMDELTWDYLIDFHDESHPVKAFRCCCGSELCRDKKPKGSGGKSGERRKAVPAKKQAGLIGMLFGPIIDCNLYCPIGLMGKLLWAHNHYPGQHEIVVVSPSITTYIPPPHCRRALPQQELQPCRSEFRMSLGLPVAATVNCADNTGAKNLYIISVKGIKGRLNRLPSACVGDMVMATVKKGKPDLRKKVLPAVIVRQRKPWRRKDGVFMYFEDNAGVIVNPKGEMKGSAITGPIGKECADLWPRIASAANAIFNHSRIKSPFGIGFCVAWSGQEPMNNPVPCQVFPLASGGTSSGYCNGTYVSAQERSSSQTRQSVETQSLPVTNQPQEQRDMSWPEDQLQGFFDFPPQGESSSRAKSEWPDWANQMISVDDGLEPNWSELLGDPNVLNQDSKIPTPSCDIARQEIVVSTQHQVDSSSAKSPQASSMTSKQRMRWTPELHEAFVDAINQLGGSERATPKAVLKLINSPGLTIYHVKSHLQKYRTARYKPEISIDTEKPPLKTLKTIEDIKSLDLKTSIEITEALRLQMEVQKKLHEQLEVQRTLQLQIEEQGRYLQMMIEKQQQKMQEKKIGSSSGTSSMPEADTSSAPSPNLSQASVTERLQSGGSSTLDQSGYPSGATKKRVRED</sequence>
<evidence type="ECO:0000313" key="21">
    <source>
        <dbReference type="Proteomes" id="UP000823674"/>
    </source>
</evidence>
<evidence type="ECO:0000259" key="18">
    <source>
        <dbReference type="PROSITE" id="PS51294"/>
    </source>
</evidence>
<keyword evidence="9" id="KW-0805">Transcription regulation</keyword>
<evidence type="ECO:0000259" key="16">
    <source>
        <dbReference type="PROSITE" id="PS50280"/>
    </source>
</evidence>
<name>A0ABQ7MNP4_BRACM</name>
<dbReference type="Gene3D" id="2.40.150.20">
    <property type="entry name" value="Ribosomal protein L14"/>
    <property type="match status" value="1"/>
</dbReference>
<feature type="compositionally biased region" description="Polar residues" evidence="14">
    <location>
        <begin position="1149"/>
        <end position="1170"/>
    </location>
</feature>
<proteinExistence type="inferred from homology"/>
<dbReference type="Gene3D" id="1.10.8.850">
    <property type="entry name" value="Histone-lysine N methyltransferase , C-terminal domain-like"/>
    <property type="match status" value="1"/>
</dbReference>
<feature type="domain" description="Gnk2-homologous" evidence="19">
    <location>
        <begin position="45"/>
        <end position="149"/>
    </location>
</feature>
<dbReference type="Gene3D" id="3.30.430.20">
    <property type="entry name" value="Gnk2 domain, C-X8-C-X2-C motif"/>
    <property type="match status" value="2"/>
</dbReference>
<feature type="compositionally biased region" description="Low complexity" evidence="14">
    <location>
        <begin position="1258"/>
        <end position="1271"/>
    </location>
</feature>
<dbReference type="InterPro" id="IPR025776">
    <property type="entry name" value="SUVR4/1/2"/>
</dbReference>
<dbReference type="SUPFAM" id="SSF82199">
    <property type="entry name" value="SET domain"/>
    <property type="match status" value="1"/>
</dbReference>
<dbReference type="Pfam" id="PF00238">
    <property type="entry name" value="Ribosomal_L14"/>
    <property type="match status" value="1"/>
</dbReference>
<dbReference type="InterPro" id="IPR009057">
    <property type="entry name" value="Homeodomain-like_sf"/>
</dbReference>
<dbReference type="InterPro" id="IPR006447">
    <property type="entry name" value="Myb_dom_plants"/>
</dbReference>
<evidence type="ECO:0000256" key="13">
    <source>
        <dbReference type="ARBA" id="ARBA00023274"/>
    </source>
</evidence>
<comment type="subcellular location">
    <subcellularLocation>
        <location evidence="2">Chromosome</location>
    </subcellularLocation>
    <subcellularLocation>
        <location evidence="1">Nucleus</location>
    </subcellularLocation>
</comment>
<dbReference type="EMBL" id="JADBGQ010000005">
    <property type="protein sequence ID" value="KAG5399216.1"/>
    <property type="molecule type" value="Genomic_DNA"/>
</dbReference>
<dbReference type="Gene3D" id="1.10.10.60">
    <property type="entry name" value="Homeodomain-like"/>
    <property type="match status" value="1"/>
</dbReference>
<dbReference type="SMART" id="SM00317">
    <property type="entry name" value="SET"/>
    <property type="match status" value="1"/>
</dbReference>
<feature type="domain" description="Gnk2-homologous" evidence="19">
    <location>
        <begin position="217"/>
        <end position="316"/>
    </location>
</feature>
<evidence type="ECO:0000256" key="11">
    <source>
        <dbReference type="ARBA" id="ARBA00023163"/>
    </source>
</evidence>
<dbReference type="InterPro" id="IPR043017">
    <property type="entry name" value="WIYLD_dom_sf"/>
</dbReference>
<dbReference type="SMART" id="SM00468">
    <property type="entry name" value="PreSET"/>
    <property type="match status" value="1"/>
</dbReference>
<keyword evidence="10" id="KW-0175">Coiled coil</keyword>
<evidence type="ECO:0000256" key="5">
    <source>
        <dbReference type="ARBA" id="ARBA00022454"/>
    </source>
</evidence>
<evidence type="ECO:0000256" key="4">
    <source>
        <dbReference type="ARBA" id="ARBA00010745"/>
    </source>
</evidence>
<organism evidence="20 21">
    <name type="scientific">Brassica rapa subsp. trilocularis</name>
    <dbReference type="NCBI Taxonomy" id="1813537"/>
    <lineage>
        <taxon>Eukaryota</taxon>
        <taxon>Viridiplantae</taxon>
        <taxon>Streptophyta</taxon>
        <taxon>Embryophyta</taxon>
        <taxon>Tracheophyta</taxon>
        <taxon>Spermatophyta</taxon>
        <taxon>Magnoliopsida</taxon>
        <taxon>eudicotyledons</taxon>
        <taxon>Gunneridae</taxon>
        <taxon>Pentapetalae</taxon>
        <taxon>rosids</taxon>
        <taxon>malvids</taxon>
        <taxon>Brassicales</taxon>
        <taxon>Brassicaceae</taxon>
        <taxon>Brassiceae</taxon>
        <taxon>Brassica</taxon>
    </lineage>
</organism>